<dbReference type="InterPro" id="IPR002818">
    <property type="entry name" value="DJ-1/PfpI"/>
</dbReference>
<dbReference type="Pfam" id="PF12833">
    <property type="entry name" value="HTH_18"/>
    <property type="match status" value="1"/>
</dbReference>
<proteinExistence type="predicted"/>
<feature type="domain" description="HTH araC/xylS-type" evidence="4">
    <location>
        <begin position="214"/>
        <end position="312"/>
    </location>
</feature>
<accession>A0ABM8HWE6</accession>
<dbReference type="SUPFAM" id="SSF52317">
    <property type="entry name" value="Class I glutamine amidotransferase-like"/>
    <property type="match status" value="1"/>
</dbReference>
<evidence type="ECO:0000313" key="5">
    <source>
        <dbReference type="EMBL" id="BCS87258.1"/>
    </source>
</evidence>
<evidence type="ECO:0000256" key="2">
    <source>
        <dbReference type="ARBA" id="ARBA00023125"/>
    </source>
</evidence>
<dbReference type="Pfam" id="PF01965">
    <property type="entry name" value="DJ-1_PfpI"/>
    <property type="match status" value="1"/>
</dbReference>
<protein>
    <submittedName>
        <fullName evidence="5">AraC family transcriptional regulator</fullName>
    </submittedName>
</protein>
<evidence type="ECO:0000259" key="4">
    <source>
        <dbReference type="PROSITE" id="PS01124"/>
    </source>
</evidence>
<evidence type="ECO:0000256" key="3">
    <source>
        <dbReference type="ARBA" id="ARBA00023163"/>
    </source>
</evidence>
<sequence>MVQIDILSIPGCLNSAVSGIGEILTLSNTIAKADIFQHAVRSVYGQSVQSFTGESIEPVGQLADASPDILILPPLLNSLDEVLSMREIINWLSAFHASGGVVVTICAGAFLLAETGLLDGRAATTHWNLVQDFKNRYPSVDLQAERLLIDGGDYICAGGISAWMDLSLHLVTRHAGRDIARACAKMMLMDPQREYQTPYGMGGFRRNHGDDAVLASQKWLDTQYSAVVRIKDMAEIAALGERTFLRRFRAATGITPANYIQQIRVEAAQNLLETTSLGVEEIADSVGYGDDSTFRKLFKRIMGCTPSAYRQRYSALNKKDGA</sequence>
<dbReference type="InterPro" id="IPR018062">
    <property type="entry name" value="HTH_AraC-typ_CS"/>
</dbReference>
<dbReference type="Proteomes" id="UP001053296">
    <property type="component" value="Chromosome"/>
</dbReference>
<dbReference type="InterPro" id="IPR020449">
    <property type="entry name" value="Tscrpt_reg_AraC-type_HTH"/>
</dbReference>
<dbReference type="Gene3D" id="3.40.50.880">
    <property type="match status" value="1"/>
</dbReference>
<dbReference type="PROSITE" id="PS01124">
    <property type="entry name" value="HTH_ARAC_FAMILY_2"/>
    <property type="match status" value="1"/>
</dbReference>
<keyword evidence="6" id="KW-1185">Reference proteome</keyword>
<keyword evidence="1" id="KW-0805">Transcription regulation</keyword>
<dbReference type="SMART" id="SM00342">
    <property type="entry name" value="HTH_ARAC"/>
    <property type="match status" value="1"/>
</dbReference>
<dbReference type="InterPro" id="IPR029062">
    <property type="entry name" value="Class_I_gatase-like"/>
</dbReference>
<dbReference type="SUPFAM" id="SSF46689">
    <property type="entry name" value="Homeodomain-like"/>
    <property type="match status" value="2"/>
</dbReference>
<dbReference type="PRINTS" id="PR00032">
    <property type="entry name" value="HTHARAC"/>
</dbReference>
<dbReference type="Gene3D" id="1.10.10.60">
    <property type="entry name" value="Homeodomain-like"/>
    <property type="match status" value="2"/>
</dbReference>
<dbReference type="InterPro" id="IPR052158">
    <property type="entry name" value="INH-QAR"/>
</dbReference>
<organism evidence="5 6">
    <name type="scientific">Pseudodesulfovibrio sediminis</name>
    <dbReference type="NCBI Taxonomy" id="2810563"/>
    <lineage>
        <taxon>Bacteria</taxon>
        <taxon>Pseudomonadati</taxon>
        <taxon>Thermodesulfobacteriota</taxon>
        <taxon>Desulfovibrionia</taxon>
        <taxon>Desulfovibrionales</taxon>
        <taxon>Desulfovibrionaceae</taxon>
    </lineage>
</organism>
<dbReference type="EMBL" id="AP024485">
    <property type="protein sequence ID" value="BCS87258.1"/>
    <property type="molecule type" value="Genomic_DNA"/>
</dbReference>
<gene>
    <name evidence="5" type="ORF">PSDVSF_05000</name>
</gene>
<dbReference type="PANTHER" id="PTHR43130">
    <property type="entry name" value="ARAC-FAMILY TRANSCRIPTIONAL REGULATOR"/>
    <property type="match status" value="1"/>
</dbReference>
<reference evidence="5" key="1">
    <citation type="journal article" date="2022" name="Arch. Microbiol.">
        <title>Pseudodesulfovibrio sediminis sp. nov., a mesophilic and neutrophilic sulfate-reducing bacterium isolated from sediment of a brackish lake.</title>
        <authorList>
            <person name="Takahashi A."/>
            <person name="Kojima H."/>
            <person name="Watanabe M."/>
            <person name="Fukui M."/>
        </authorList>
    </citation>
    <scope>NUCLEOTIDE SEQUENCE</scope>
    <source>
        <strain evidence="5">SF6</strain>
    </source>
</reference>
<dbReference type="CDD" id="cd03138">
    <property type="entry name" value="GATase1_AraC_2"/>
    <property type="match status" value="1"/>
</dbReference>
<evidence type="ECO:0000313" key="6">
    <source>
        <dbReference type="Proteomes" id="UP001053296"/>
    </source>
</evidence>
<keyword evidence="3" id="KW-0804">Transcription</keyword>
<dbReference type="InterPro" id="IPR018060">
    <property type="entry name" value="HTH_AraC"/>
</dbReference>
<name>A0ABM8HWE6_9BACT</name>
<dbReference type="InterPro" id="IPR009057">
    <property type="entry name" value="Homeodomain-like_sf"/>
</dbReference>
<evidence type="ECO:0000256" key="1">
    <source>
        <dbReference type="ARBA" id="ARBA00023015"/>
    </source>
</evidence>
<dbReference type="RefSeq" id="WP_229593317.1">
    <property type="nucleotide sequence ID" value="NZ_AP024485.1"/>
</dbReference>
<keyword evidence="2" id="KW-0238">DNA-binding</keyword>
<dbReference type="PANTHER" id="PTHR43130:SF11">
    <property type="entry name" value="TRANSCRIPTIONAL REGULATORY PROTEIN"/>
    <property type="match status" value="1"/>
</dbReference>
<dbReference type="PROSITE" id="PS00041">
    <property type="entry name" value="HTH_ARAC_FAMILY_1"/>
    <property type="match status" value="1"/>
</dbReference>